<dbReference type="GO" id="GO:0006355">
    <property type="term" value="P:regulation of DNA-templated transcription"/>
    <property type="evidence" value="ECO:0007669"/>
    <property type="project" value="InterPro"/>
</dbReference>
<proteinExistence type="predicted"/>
<accession>A7TI86</accession>
<protein>
    <recommendedName>
        <fullName evidence="6">DNA polymerase V</fullName>
    </recommendedName>
</protein>
<dbReference type="GeneID" id="5546362"/>
<dbReference type="InParanoid" id="A7TI86"/>
<dbReference type="RefSeq" id="XP_001645951.1">
    <property type="nucleotide sequence ID" value="XM_001645901.1"/>
</dbReference>
<dbReference type="Pfam" id="PF04931">
    <property type="entry name" value="DNA_pol_phi"/>
    <property type="match status" value="1"/>
</dbReference>
<feature type="compositionally biased region" description="Acidic residues" evidence="3">
    <location>
        <begin position="684"/>
        <end position="735"/>
    </location>
</feature>
<dbReference type="GO" id="GO:0006364">
    <property type="term" value="P:rRNA processing"/>
    <property type="evidence" value="ECO:0007669"/>
    <property type="project" value="EnsemblFungi"/>
</dbReference>
<organism evidence="5">
    <name type="scientific">Vanderwaltozyma polyspora (strain ATCC 22028 / DSM 70294 / BCRC 21397 / CBS 2163 / NBRC 10782 / NRRL Y-8283 / UCD 57-17)</name>
    <name type="common">Kluyveromyces polysporus</name>
    <dbReference type="NCBI Taxonomy" id="436907"/>
    <lineage>
        <taxon>Eukaryota</taxon>
        <taxon>Fungi</taxon>
        <taxon>Dikarya</taxon>
        <taxon>Ascomycota</taxon>
        <taxon>Saccharomycotina</taxon>
        <taxon>Saccharomycetes</taxon>
        <taxon>Saccharomycetales</taxon>
        <taxon>Saccharomycetaceae</taxon>
        <taxon>Vanderwaltozyma</taxon>
    </lineage>
</organism>
<keyword evidence="5" id="KW-1185">Reference proteome</keyword>
<reference evidence="4 5" key="1">
    <citation type="journal article" date="2007" name="Proc. Natl. Acad. Sci. U.S.A.">
        <title>Independent sorting-out of thousands of duplicated gene pairs in two yeast species descended from a whole-genome duplication.</title>
        <authorList>
            <person name="Scannell D.R."/>
            <person name="Frank A.C."/>
            <person name="Conant G.C."/>
            <person name="Byrne K.P."/>
            <person name="Woolfit M."/>
            <person name="Wolfe K.H."/>
        </authorList>
    </citation>
    <scope>NUCLEOTIDE SEQUENCE [LARGE SCALE GENOMIC DNA]</scope>
    <source>
        <strain evidence="5">ATCC 22028 / DSM 70294 / BCRC 21397 / CBS 2163 / NBRC 10782 / NRRL Y-8283 / UCD 57-17</strain>
    </source>
</reference>
<dbReference type="PhylomeDB" id="A7TI86"/>
<feature type="region of interest" description="Disordered" evidence="3">
    <location>
        <begin position="680"/>
        <end position="735"/>
    </location>
</feature>
<evidence type="ECO:0000313" key="4">
    <source>
        <dbReference type="EMBL" id="EDO18093.1"/>
    </source>
</evidence>
<dbReference type="FunCoup" id="A7TI86">
    <property type="interactions" value="431"/>
</dbReference>
<sequence length="1019" mass="115621">MEKVNRDSFYKLASDLPEERVQSAVALIKDLSALKPSEVEKEFEYVLNRLISGLSSNRNSARLGFSLCLTEVVNLALDRKDQPLTCLRSIDDFLDMVDKTLVLDSVATGKKLKKGKDERGIMFGRMFALQALLNEPLFAKVFIDKNGKISKFAIRFQTQLVELAVLKNWLREPCLFTLYQTVEKFMPYIDSSYIESLVQLLDKYKLTLTNEGLAIYLSLIHTNGKKIASSLPLESQGWKLNDPLAKGNLPTLTQVLLNSNINQSETPQGNAANWSPRLHFVWDILLPILLGQDSTTNDEHVSKKQKSKTTSSTSIKFQSFWKMVVDESFFNEKSSSERKYLGFLIIQKSLELVPAQLVESLFGQNVLRSMINQSADTKRMLHKISQKVLNSIIEACEKDTTKITPIVKVILFGENGATNFDKLTKTKTINKILSIKNLEEETLSQIFIMLSNEIKGSSESIQKDQFVLDTILHVVRNHKLEMNIGTIIIQLLTPVIDLAFFLKENERISNIAKERFFSLLSELAAITTSTRSWQYTALELISNKEASGSPLNQEMDQDLIAIKEKGIECLKEVTKKSDTVQLRGLECLLSMSLLQLYAGDVDSVSIVEDLCTFYDEREDDSVSLVGITEILLALLAQRKAVLKKIALVAWEQFVPFIGPEEVKVLVDVLNARENKEGFAQLFEGEGEYEVDEEEGDEQENDDEEKDKDKDAEDDEMEDDESSSESDDDSDESDEDIEKINKETTSALAKALNLPDNIINENGEVDLDALEGMSEEENDDDDDDESEEEDDESMDDEKMMELDDQLSEIFKRRKEALSSVASGNQRKLDVKESRENVIAFKHRIIDLLETYIKYVEKITSRKLEDQPINKEQLLNCVFMMMNAMVECIQHTLDRPLADKISKLLKVKLFKINLTFFDNGNVSNQESVLTQLKAIHELLITSKPGQHASLYFSVCSTSSLFLSKLLIETTNADERSYAFSQLIDIYGELSKKWLLKGRFGPIVFMDFYNWLNSKKNSATTD</sequence>
<dbReference type="InterPro" id="IPR007015">
    <property type="entry name" value="DNA_pol_V/MYBBP1A"/>
</dbReference>
<evidence type="ECO:0000256" key="1">
    <source>
        <dbReference type="ARBA" id="ARBA00004123"/>
    </source>
</evidence>
<dbReference type="OMA" id="QWIGILY"/>
<keyword evidence="2" id="KW-0539">Nucleus</keyword>
<dbReference type="PANTHER" id="PTHR13213:SF2">
    <property type="entry name" value="MYB-BINDING PROTEIN 1A"/>
    <property type="match status" value="1"/>
</dbReference>
<evidence type="ECO:0008006" key="6">
    <source>
        <dbReference type="Google" id="ProtNLM"/>
    </source>
</evidence>
<dbReference type="AlphaFoldDB" id="A7TI86"/>
<dbReference type="GO" id="GO:0000027">
    <property type="term" value="P:ribosomal large subunit assembly"/>
    <property type="evidence" value="ECO:0007669"/>
    <property type="project" value="EnsemblFungi"/>
</dbReference>
<dbReference type="PANTHER" id="PTHR13213">
    <property type="entry name" value="MYB-BINDING PROTEIN 1A FAMILY MEMBER"/>
    <property type="match status" value="1"/>
</dbReference>
<dbReference type="GO" id="GO:0090070">
    <property type="term" value="P:positive regulation of ribosome biogenesis"/>
    <property type="evidence" value="ECO:0007669"/>
    <property type="project" value="EnsemblFungi"/>
</dbReference>
<dbReference type="GO" id="GO:0042134">
    <property type="term" value="F:rRNA primary transcript binding"/>
    <property type="evidence" value="ECO:0007669"/>
    <property type="project" value="EnsemblFungi"/>
</dbReference>
<dbReference type="STRING" id="436907.A7TI86"/>
<feature type="region of interest" description="Disordered" evidence="3">
    <location>
        <begin position="773"/>
        <end position="798"/>
    </location>
</feature>
<evidence type="ECO:0000313" key="5">
    <source>
        <dbReference type="Proteomes" id="UP000000267"/>
    </source>
</evidence>
<evidence type="ECO:0000256" key="3">
    <source>
        <dbReference type="SAM" id="MobiDB-lite"/>
    </source>
</evidence>
<dbReference type="KEGG" id="vpo:Kpol_1045p80"/>
<dbReference type="EMBL" id="DS480394">
    <property type="protein sequence ID" value="EDO18093.1"/>
    <property type="molecule type" value="Genomic_DNA"/>
</dbReference>
<dbReference type="GO" id="GO:0032040">
    <property type="term" value="C:small-subunit processome"/>
    <property type="evidence" value="ECO:0007669"/>
    <property type="project" value="EnsemblFungi"/>
</dbReference>
<evidence type="ECO:0000256" key="2">
    <source>
        <dbReference type="ARBA" id="ARBA00023242"/>
    </source>
</evidence>
<name>A7TI86_VANPO</name>
<comment type="subcellular location">
    <subcellularLocation>
        <location evidence="1">Nucleus</location>
    </subcellularLocation>
</comment>
<feature type="compositionally biased region" description="Acidic residues" evidence="3">
    <location>
        <begin position="773"/>
        <end position="794"/>
    </location>
</feature>
<dbReference type="eggNOG" id="KOG1926">
    <property type="taxonomic scope" value="Eukaryota"/>
</dbReference>
<dbReference type="GO" id="GO:0009303">
    <property type="term" value="P:rRNA transcription"/>
    <property type="evidence" value="ECO:0007669"/>
    <property type="project" value="EnsemblFungi"/>
</dbReference>
<dbReference type="GO" id="GO:0000182">
    <property type="term" value="F:rDNA binding"/>
    <property type="evidence" value="ECO:0007669"/>
    <property type="project" value="EnsemblFungi"/>
</dbReference>
<gene>
    <name evidence="4" type="ORF">Kpol_1045p80</name>
</gene>
<dbReference type="Proteomes" id="UP000000267">
    <property type="component" value="Unassembled WGS sequence"/>
</dbReference>
<dbReference type="OrthoDB" id="342531at2759"/>
<dbReference type="HOGENOM" id="CLU_005212_1_0_1"/>